<proteinExistence type="predicted"/>
<organism evidence="1 2">
    <name type="scientific">Brucella intermedia LMG 3301</name>
    <dbReference type="NCBI Taxonomy" id="641118"/>
    <lineage>
        <taxon>Bacteria</taxon>
        <taxon>Pseudomonadati</taxon>
        <taxon>Pseudomonadota</taxon>
        <taxon>Alphaproteobacteria</taxon>
        <taxon>Hyphomicrobiales</taxon>
        <taxon>Brucellaceae</taxon>
        <taxon>Brucella/Ochrobactrum group</taxon>
        <taxon>Brucella</taxon>
    </lineage>
</organism>
<gene>
    <name evidence="1" type="ORF">OINT_2000960</name>
</gene>
<name>C4WML8_9HYPH</name>
<evidence type="ECO:0000313" key="2">
    <source>
        <dbReference type="Proteomes" id="UP000004386"/>
    </source>
</evidence>
<dbReference type="EMBL" id="ACQA01000002">
    <property type="protein sequence ID" value="EEQ93783.1"/>
    <property type="molecule type" value="Genomic_DNA"/>
</dbReference>
<evidence type="ECO:0000313" key="1">
    <source>
        <dbReference type="EMBL" id="EEQ93783.1"/>
    </source>
</evidence>
<protein>
    <submittedName>
        <fullName evidence="1">Uncharacterized protein</fullName>
    </submittedName>
</protein>
<accession>C4WML8</accession>
<dbReference type="HOGENOM" id="CLU_2918123_0_0_5"/>
<dbReference type="Proteomes" id="UP000004386">
    <property type="component" value="Unassembled WGS sequence"/>
</dbReference>
<dbReference type="AlphaFoldDB" id="C4WML8"/>
<reference evidence="1 2" key="1">
    <citation type="submission" date="2009-05" db="EMBL/GenBank/DDBJ databases">
        <authorList>
            <person name="Setubal J.C."/>
            <person name="Boyle S."/>
            <person name="Crasta O.R."/>
            <person name="Gillespie J.J."/>
            <person name="Kenyon R.W."/>
            <person name="Lu J."/>
            <person name="Mane S."/>
            <person name="Nagrani S."/>
            <person name="Shallom J.M."/>
            <person name="Shallom S."/>
            <person name="Shukla M."/>
            <person name="Snyder E.E."/>
            <person name="Sobral B.W."/>
            <person name="Wattam A.R."/>
            <person name="Will R."/>
            <person name="Williams K."/>
            <person name="Yoo H."/>
            <person name="Munk C."/>
            <person name="Tapia R."/>
            <person name="Green L."/>
            <person name="Rogers Y."/>
            <person name="Detter J.C."/>
            <person name="Bruce D."/>
            <person name="Brettin T.S."/>
            <person name="Tsolis R."/>
        </authorList>
    </citation>
    <scope>NUCLEOTIDE SEQUENCE [LARGE SCALE GENOMIC DNA]</scope>
    <source>
        <strain evidence="1 2">LMG 3301</strain>
    </source>
</reference>
<comment type="caution">
    <text evidence="1">The sequence shown here is derived from an EMBL/GenBank/DDBJ whole genome shotgun (WGS) entry which is preliminary data.</text>
</comment>
<sequence>MKRSFADKKRRGNAALFLRMDRQNLLINWISVNLLGKPLGSRRLSRIVLLKQKDVLVASMR</sequence>